<dbReference type="EMBL" id="JACVDA010000008">
    <property type="protein sequence ID" value="MBK1468423.1"/>
    <property type="molecule type" value="Genomic_DNA"/>
</dbReference>
<accession>A0ABS1C8Z6</accession>
<dbReference type="SUPFAM" id="SSF54534">
    <property type="entry name" value="FKBP-like"/>
    <property type="match status" value="1"/>
</dbReference>
<name>A0ABS1C8Z6_9FIRM</name>
<dbReference type="InterPro" id="IPR050245">
    <property type="entry name" value="PrsA_foldase"/>
</dbReference>
<gene>
    <name evidence="3" type="ORF">IBJ83_03720</name>
</gene>
<sequence>MKEYYEENKNLFMSKYNFKAKHILVESEEKANELKNLCENGESFEELAMKHSMCPSKEVGGDLGEFSQGQMVLEFENACIDAEVGKVTEPVKTQFGYHLIKLESKTAPKELSLEEVRDEIEKTIIKAKEQIAYVQKMDALMKDSKIERAY</sequence>
<evidence type="ECO:0000259" key="2">
    <source>
        <dbReference type="PROSITE" id="PS50198"/>
    </source>
</evidence>
<dbReference type="GO" id="GO:0016853">
    <property type="term" value="F:isomerase activity"/>
    <property type="evidence" value="ECO:0007669"/>
    <property type="project" value="UniProtKB-KW"/>
</dbReference>
<reference evidence="3 4" key="1">
    <citation type="submission" date="2020-09" db="EMBL/GenBank/DDBJ databases">
        <title>Parvimonas S3374 sp. nov.</title>
        <authorList>
            <person name="Buhl M."/>
        </authorList>
    </citation>
    <scope>NUCLEOTIDE SEQUENCE [LARGE SCALE GENOMIC DNA]</scope>
    <source>
        <strain evidence="3 4">S3374</strain>
    </source>
</reference>
<dbReference type="InterPro" id="IPR023058">
    <property type="entry name" value="PPIase_PpiC_CS"/>
</dbReference>
<comment type="caution">
    <text evidence="3">The sequence shown here is derived from an EMBL/GenBank/DDBJ whole genome shotgun (WGS) entry which is preliminary data.</text>
</comment>
<dbReference type="PANTHER" id="PTHR47245">
    <property type="entry name" value="PEPTIDYLPROLYL ISOMERASE"/>
    <property type="match status" value="1"/>
</dbReference>
<dbReference type="PROSITE" id="PS50198">
    <property type="entry name" value="PPIC_PPIASE_2"/>
    <property type="match status" value="1"/>
</dbReference>
<keyword evidence="1 3" id="KW-0413">Isomerase</keyword>
<proteinExistence type="predicted"/>
<dbReference type="Proteomes" id="UP000823123">
    <property type="component" value="Unassembled WGS sequence"/>
</dbReference>
<evidence type="ECO:0000256" key="1">
    <source>
        <dbReference type="PROSITE-ProRule" id="PRU00278"/>
    </source>
</evidence>
<evidence type="ECO:0000313" key="4">
    <source>
        <dbReference type="Proteomes" id="UP000823123"/>
    </source>
</evidence>
<keyword evidence="4" id="KW-1185">Reference proteome</keyword>
<protein>
    <submittedName>
        <fullName evidence="3">Peptidylprolyl isomerase</fullName>
    </submittedName>
</protein>
<dbReference type="Gene3D" id="3.10.50.40">
    <property type="match status" value="1"/>
</dbReference>
<feature type="domain" description="PpiC" evidence="2">
    <location>
        <begin position="15"/>
        <end position="104"/>
    </location>
</feature>
<dbReference type="PANTHER" id="PTHR47245:SF2">
    <property type="entry name" value="PEPTIDYL-PROLYL CIS-TRANS ISOMERASE HP_0175-RELATED"/>
    <property type="match status" value="1"/>
</dbReference>
<dbReference type="InterPro" id="IPR000297">
    <property type="entry name" value="PPIase_PpiC"/>
</dbReference>
<dbReference type="PROSITE" id="PS01096">
    <property type="entry name" value="PPIC_PPIASE_1"/>
    <property type="match status" value="1"/>
</dbReference>
<dbReference type="Pfam" id="PF00639">
    <property type="entry name" value="Rotamase"/>
    <property type="match status" value="1"/>
</dbReference>
<dbReference type="InterPro" id="IPR046357">
    <property type="entry name" value="PPIase_dom_sf"/>
</dbReference>
<evidence type="ECO:0000313" key="3">
    <source>
        <dbReference type="EMBL" id="MBK1468423.1"/>
    </source>
</evidence>
<keyword evidence="1" id="KW-0697">Rotamase</keyword>
<organism evidence="3 4">
    <name type="scientific">Parvimonas parva</name>
    <dbReference type="NCBI Taxonomy" id="2769485"/>
    <lineage>
        <taxon>Bacteria</taxon>
        <taxon>Bacillati</taxon>
        <taxon>Bacillota</taxon>
        <taxon>Tissierellia</taxon>
        <taxon>Tissierellales</taxon>
        <taxon>Peptoniphilaceae</taxon>
        <taxon>Parvimonas</taxon>
    </lineage>
</organism>